<feature type="transmembrane region" description="Helical" evidence="8">
    <location>
        <begin position="67"/>
        <end position="87"/>
    </location>
</feature>
<evidence type="ECO:0000256" key="6">
    <source>
        <dbReference type="ARBA" id="ARBA00023136"/>
    </source>
</evidence>
<dbReference type="PANTHER" id="PTHR11403">
    <property type="entry name" value="CYTOCHROME C OXIDASE SUBUNIT III"/>
    <property type="match status" value="1"/>
</dbReference>
<evidence type="ECO:0000256" key="7">
    <source>
        <dbReference type="RuleBase" id="RU003376"/>
    </source>
</evidence>
<feature type="domain" description="Heme-copper oxidase subunit III family profile" evidence="9">
    <location>
        <begin position="30"/>
        <end position="206"/>
    </location>
</feature>
<dbReference type="Gene3D" id="1.20.120.80">
    <property type="entry name" value="Cytochrome c oxidase, subunit III, four-helix bundle"/>
    <property type="match status" value="1"/>
</dbReference>
<dbReference type="GO" id="GO:0004129">
    <property type="term" value="F:cytochrome-c oxidase activity"/>
    <property type="evidence" value="ECO:0007669"/>
    <property type="project" value="InterPro"/>
</dbReference>
<dbReference type="AlphaFoldDB" id="A0A4P6KZB0"/>
<reference evidence="10 11" key="1">
    <citation type="submission" date="2019-02" db="EMBL/GenBank/DDBJ databases">
        <title>Draft Genome Sequences of Six Type Strains of the Genus Massilia.</title>
        <authorList>
            <person name="Miess H."/>
            <person name="Frediansyhah A."/>
            <person name="Gross H."/>
        </authorList>
    </citation>
    <scope>NUCLEOTIDE SEQUENCE [LARGE SCALE GENOMIC DNA]</scope>
    <source>
        <strain evidence="10 11">DSM 17473</strain>
    </source>
</reference>
<evidence type="ECO:0000256" key="8">
    <source>
        <dbReference type="SAM" id="Phobius"/>
    </source>
</evidence>
<dbReference type="InterPro" id="IPR000298">
    <property type="entry name" value="Cyt_c_oxidase-like_su3"/>
</dbReference>
<sequence>MKDEASGNDDGRSLHVGHLPTFAFGHRSPMWWGTLGLVAIEATVFALVIVAYFYLRGLADAWPLSGSLPPDLLWGTVNTVVLLLSMIPNEMARRAAERLDLRGVRTGLAWCLAFSLAFLAVRALEFTALNCAWDDDAYGSVVWMMMGLHTLHLITDTWDSAVLAVLMHTGPIDGKRFVDVSENAGYWYFVVGSWLPIYATVYFGARI</sequence>
<dbReference type="GO" id="GO:0005886">
    <property type="term" value="C:plasma membrane"/>
    <property type="evidence" value="ECO:0007669"/>
    <property type="project" value="UniProtKB-SubCell"/>
</dbReference>
<dbReference type="PROSITE" id="PS50253">
    <property type="entry name" value="COX3"/>
    <property type="match status" value="1"/>
</dbReference>
<accession>A0A4P6KZB0</accession>
<keyword evidence="6 8" id="KW-0472">Membrane</keyword>
<dbReference type="InterPro" id="IPR013833">
    <property type="entry name" value="Cyt_c_oxidase_su3_a-hlx"/>
</dbReference>
<dbReference type="GO" id="GO:0019646">
    <property type="term" value="P:aerobic electron transport chain"/>
    <property type="evidence" value="ECO:0007669"/>
    <property type="project" value="InterPro"/>
</dbReference>
<dbReference type="InterPro" id="IPR035973">
    <property type="entry name" value="Cyt_c_oxidase_su3-like_sf"/>
</dbReference>
<evidence type="ECO:0000313" key="10">
    <source>
        <dbReference type="EMBL" id="QBE64591.1"/>
    </source>
</evidence>
<evidence type="ECO:0000256" key="2">
    <source>
        <dbReference type="ARBA" id="ARBA00010581"/>
    </source>
</evidence>
<dbReference type="RefSeq" id="WP_130187708.1">
    <property type="nucleotide sequence ID" value="NZ_CP035913.1"/>
</dbReference>
<feature type="transmembrane region" description="Helical" evidence="8">
    <location>
        <begin position="186"/>
        <end position="205"/>
    </location>
</feature>
<comment type="similarity">
    <text evidence="2 7">Belongs to the cytochrome c oxidase subunit 3 family.</text>
</comment>
<evidence type="ECO:0000313" key="11">
    <source>
        <dbReference type="Proteomes" id="UP000290637"/>
    </source>
</evidence>
<keyword evidence="3" id="KW-1003">Cell membrane</keyword>
<dbReference type="EMBL" id="CP035913">
    <property type="protein sequence ID" value="QBE64591.1"/>
    <property type="molecule type" value="Genomic_DNA"/>
</dbReference>
<keyword evidence="11" id="KW-1185">Reference proteome</keyword>
<evidence type="ECO:0000256" key="4">
    <source>
        <dbReference type="ARBA" id="ARBA00022692"/>
    </source>
</evidence>
<evidence type="ECO:0000256" key="1">
    <source>
        <dbReference type="ARBA" id="ARBA00004651"/>
    </source>
</evidence>
<dbReference type="PANTHER" id="PTHR11403:SF2">
    <property type="entry name" value="CYTOCHROME BO(3) UBIQUINOL OXIDASE SUBUNIT 3"/>
    <property type="match status" value="1"/>
</dbReference>
<dbReference type="Pfam" id="PF00510">
    <property type="entry name" value="COX3"/>
    <property type="match status" value="1"/>
</dbReference>
<feature type="transmembrane region" description="Helical" evidence="8">
    <location>
        <begin position="30"/>
        <end position="55"/>
    </location>
</feature>
<evidence type="ECO:0000256" key="3">
    <source>
        <dbReference type="ARBA" id="ARBA00022475"/>
    </source>
</evidence>
<protein>
    <submittedName>
        <fullName evidence="10">Cytochrome C oxidase subunit III</fullName>
    </submittedName>
</protein>
<name>A0A4P6KZB0_9BURK</name>
<dbReference type="Proteomes" id="UP000290637">
    <property type="component" value="Chromosome"/>
</dbReference>
<organism evidence="10 11">
    <name type="scientific">Pseudoduganella lutea</name>
    <dbReference type="NCBI Taxonomy" id="321985"/>
    <lineage>
        <taxon>Bacteria</taxon>
        <taxon>Pseudomonadati</taxon>
        <taxon>Pseudomonadota</taxon>
        <taxon>Betaproteobacteria</taxon>
        <taxon>Burkholderiales</taxon>
        <taxon>Oxalobacteraceae</taxon>
        <taxon>Telluria group</taxon>
        <taxon>Pseudoduganella</taxon>
    </lineage>
</organism>
<evidence type="ECO:0000256" key="5">
    <source>
        <dbReference type="ARBA" id="ARBA00022989"/>
    </source>
</evidence>
<keyword evidence="4 7" id="KW-0812">Transmembrane</keyword>
<feature type="transmembrane region" description="Helical" evidence="8">
    <location>
        <begin position="107"/>
        <end position="129"/>
    </location>
</feature>
<keyword evidence="5 8" id="KW-1133">Transmembrane helix</keyword>
<dbReference type="OrthoDB" id="8641108at2"/>
<dbReference type="InterPro" id="IPR024791">
    <property type="entry name" value="Cyt_c/ubiquinol_Oxase_su3"/>
</dbReference>
<comment type="subcellular location">
    <subcellularLocation>
        <location evidence="1 7">Cell membrane</location>
        <topology evidence="1 7">Multi-pass membrane protein</topology>
    </subcellularLocation>
</comment>
<dbReference type="SUPFAM" id="SSF81452">
    <property type="entry name" value="Cytochrome c oxidase subunit III-like"/>
    <property type="match status" value="1"/>
</dbReference>
<proteinExistence type="inferred from homology"/>
<dbReference type="KEGG" id="plue:EWM63_17660"/>
<evidence type="ECO:0000259" key="9">
    <source>
        <dbReference type="PROSITE" id="PS50253"/>
    </source>
</evidence>
<gene>
    <name evidence="10" type="ORF">EWM63_17660</name>
</gene>